<proteinExistence type="predicted"/>
<accession>A0A8J3RNM7</accession>
<reference evidence="1 2" key="1">
    <citation type="submission" date="2021-01" db="EMBL/GenBank/DDBJ databases">
        <title>Whole genome shotgun sequence of Planobispora longispora NBRC 13918.</title>
        <authorList>
            <person name="Komaki H."/>
            <person name="Tamura T."/>
        </authorList>
    </citation>
    <scope>NUCLEOTIDE SEQUENCE [LARGE SCALE GENOMIC DNA]</scope>
    <source>
        <strain evidence="1 2">NBRC 13918</strain>
    </source>
</reference>
<comment type="caution">
    <text evidence="1">The sequence shown here is derived from an EMBL/GenBank/DDBJ whole genome shotgun (WGS) entry which is preliminary data.</text>
</comment>
<evidence type="ECO:0000313" key="2">
    <source>
        <dbReference type="Proteomes" id="UP000616724"/>
    </source>
</evidence>
<organism evidence="1 2">
    <name type="scientific">Planobispora longispora</name>
    <dbReference type="NCBI Taxonomy" id="28887"/>
    <lineage>
        <taxon>Bacteria</taxon>
        <taxon>Bacillati</taxon>
        <taxon>Actinomycetota</taxon>
        <taxon>Actinomycetes</taxon>
        <taxon>Streptosporangiales</taxon>
        <taxon>Streptosporangiaceae</taxon>
        <taxon>Planobispora</taxon>
    </lineage>
</organism>
<dbReference type="AlphaFoldDB" id="A0A8J3RNM7"/>
<name>A0A8J3RNM7_9ACTN</name>
<dbReference type="RefSeq" id="WP_203890197.1">
    <property type="nucleotide sequence ID" value="NZ_BOOH01000016.1"/>
</dbReference>
<dbReference type="EMBL" id="BOOH01000016">
    <property type="protein sequence ID" value="GIH75538.1"/>
    <property type="molecule type" value="Genomic_DNA"/>
</dbReference>
<sequence>MQGRDRIDAMLDAGQLERVPPNREHADTMLAQAERHIALARSGVGTDPTGAYQLVYDASRRSFPTTSCRTW</sequence>
<dbReference type="Proteomes" id="UP000616724">
    <property type="component" value="Unassembled WGS sequence"/>
</dbReference>
<keyword evidence="2" id="KW-1185">Reference proteome</keyword>
<gene>
    <name evidence="1" type="ORF">Plo01_19670</name>
</gene>
<protein>
    <submittedName>
        <fullName evidence="1">Uncharacterized protein</fullName>
    </submittedName>
</protein>
<evidence type="ECO:0000313" key="1">
    <source>
        <dbReference type="EMBL" id="GIH75538.1"/>
    </source>
</evidence>